<dbReference type="Gene3D" id="3.40.50.150">
    <property type="entry name" value="Vaccinia Virus protein VP39"/>
    <property type="match status" value="1"/>
</dbReference>
<evidence type="ECO:0000313" key="5">
    <source>
        <dbReference type="EMBL" id="KKR04935.1"/>
    </source>
</evidence>
<keyword evidence="3" id="KW-0949">S-adenosyl-L-methionine</keyword>
<organism evidence="5 6">
    <name type="scientific">Candidatus Uhrbacteria bacterium GW2011_GWF2_39_13</name>
    <dbReference type="NCBI Taxonomy" id="1618995"/>
    <lineage>
        <taxon>Bacteria</taxon>
        <taxon>Candidatus Uhriibacteriota</taxon>
    </lineage>
</organism>
<gene>
    <name evidence="5" type="ORF">UT30_C0002G0052</name>
</gene>
<dbReference type="EMBL" id="LBWG01000002">
    <property type="protein sequence ID" value="KKR04935.1"/>
    <property type="molecule type" value="Genomic_DNA"/>
</dbReference>
<evidence type="ECO:0000313" key="6">
    <source>
        <dbReference type="Proteomes" id="UP000033935"/>
    </source>
</evidence>
<dbReference type="SUPFAM" id="SSF53335">
    <property type="entry name" value="S-adenosyl-L-methionine-dependent methyltransferases"/>
    <property type="match status" value="1"/>
</dbReference>
<dbReference type="CDD" id="cd02440">
    <property type="entry name" value="AdoMet_MTases"/>
    <property type="match status" value="1"/>
</dbReference>
<name>A0A0G0Q3D0_9BACT</name>
<evidence type="ECO:0000256" key="1">
    <source>
        <dbReference type="ARBA" id="ARBA00022603"/>
    </source>
</evidence>
<feature type="chain" id="PRO_5002534099" evidence="4">
    <location>
        <begin position="21"/>
        <end position="170"/>
    </location>
</feature>
<keyword evidence="4" id="KW-0732">Signal</keyword>
<dbReference type="GO" id="GO:0016279">
    <property type="term" value="F:protein-lysine N-methyltransferase activity"/>
    <property type="evidence" value="ECO:0007669"/>
    <property type="project" value="InterPro"/>
</dbReference>
<dbReference type="InterPro" id="IPR029063">
    <property type="entry name" value="SAM-dependent_MTases_sf"/>
</dbReference>
<comment type="caution">
    <text evidence="5">The sequence shown here is derived from an EMBL/GenBank/DDBJ whole genome shotgun (WGS) entry which is preliminary data.</text>
</comment>
<sequence>MFLNLFLLILVFFLGSAAYAASKGAPWVPTWKRDLKRLVDLLDLKPGENAVELGCGNARVCRALIKAQPQAQVTGVELSFLQYGIGWLQNKLSGNPVKMIFQNVFKHDLSGYDAVYVFLMPDTYEKLHPKFEKELKPGSRVVSYVWPIPGWEPTKVNELKEAPALYLYQR</sequence>
<dbReference type="Proteomes" id="UP000033935">
    <property type="component" value="Unassembled WGS sequence"/>
</dbReference>
<proteinExistence type="predicted"/>
<dbReference type="AlphaFoldDB" id="A0A0G0Q3D0"/>
<evidence type="ECO:0000256" key="4">
    <source>
        <dbReference type="SAM" id="SignalP"/>
    </source>
</evidence>
<dbReference type="PANTHER" id="PTHR13610:SF11">
    <property type="entry name" value="METHYLTRANSFERASE DOMAIN-CONTAINING PROTEIN"/>
    <property type="match status" value="1"/>
</dbReference>
<feature type="signal peptide" evidence="4">
    <location>
        <begin position="1"/>
        <end position="20"/>
    </location>
</feature>
<dbReference type="PANTHER" id="PTHR13610">
    <property type="entry name" value="METHYLTRANSFERASE DOMAIN-CONTAINING PROTEIN"/>
    <property type="match status" value="1"/>
</dbReference>
<dbReference type="InterPro" id="IPR026170">
    <property type="entry name" value="FAM173A/B"/>
</dbReference>
<dbReference type="GO" id="GO:0032259">
    <property type="term" value="P:methylation"/>
    <property type="evidence" value="ECO:0007669"/>
    <property type="project" value="UniProtKB-KW"/>
</dbReference>
<accession>A0A0G0Q3D0</accession>
<reference evidence="5 6" key="1">
    <citation type="journal article" date="2015" name="Nature">
        <title>rRNA introns, odd ribosomes, and small enigmatic genomes across a large radiation of phyla.</title>
        <authorList>
            <person name="Brown C.T."/>
            <person name="Hug L.A."/>
            <person name="Thomas B.C."/>
            <person name="Sharon I."/>
            <person name="Castelle C.J."/>
            <person name="Singh A."/>
            <person name="Wilkins M.J."/>
            <person name="Williams K.H."/>
            <person name="Banfield J.F."/>
        </authorList>
    </citation>
    <scope>NUCLEOTIDE SEQUENCE [LARGE SCALE GENOMIC DNA]</scope>
</reference>
<evidence type="ECO:0000256" key="2">
    <source>
        <dbReference type="ARBA" id="ARBA00022679"/>
    </source>
</evidence>
<keyword evidence="1 5" id="KW-0489">Methyltransferase</keyword>
<protein>
    <submittedName>
        <fullName evidence="5">Methyltransferase type 12</fullName>
    </submittedName>
</protein>
<evidence type="ECO:0000256" key="3">
    <source>
        <dbReference type="ARBA" id="ARBA00022691"/>
    </source>
</evidence>
<keyword evidence="2 5" id="KW-0808">Transferase</keyword>